<comment type="caution">
    <text evidence="2">The sequence shown here is derived from an EMBL/GenBank/DDBJ whole genome shotgun (WGS) entry which is preliminary data.</text>
</comment>
<dbReference type="Proteomes" id="UP000252085">
    <property type="component" value="Unassembled WGS sequence"/>
</dbReference>
<feature type="transmembrane region" description="Helical" evidence="1">
    <location>
        <begin position="73"/>
        <end position="94"/>
    </location>
</feature>
<accession>A0A367RP46</accession>
<evidence type="ECO:0000256" key="1">
    <source>
        <dbReference type="SAM" id="Phobius"/>
    </source>
</evidence>
<proteinExistence type="predicted"/>
<protein>
    <submittedName>
        <fullName evidence="2">Uncharacterized protein</fullName>
    </submittedName>
</protein>
<name>A0A367RP46_NOSPU</name>
<dbReference type="EMBL" id="LXQE01000146">
    <property type="protein sequence ID" value="RCJ37072.1"/>
    <property type="molecule type" value="Genomic_DNA"/>
</dbReference>
<keyword evidence="1" id="KW-0812">Transmembrane</keyword>
<evidence type="ECO:0000313" key="2">
    <source>
        <dbReference type="EMBL" id="RCJ37072.1"/>
    </source>
</evidence>
<keyword evidence="1" id="KW-1133">Transmembrane helix</keyword>
<evidence type="ECO:0000313" key="3">
    <source>
        <dbReference type="Proteomes" id="UP000252085"/>
    </source>
</evidence>
<feature type="transmembrane region" description="Helical" evidence="1">
    <location>
        <begin position="21"/>
        <end position="44"/>
    </location>
</feature>
<feature type="transmembrane region" description="Helical" evidence="1">
    <location>
        <begin position="50"/>
        <end position="66"/>
    </location>
</feature>
<keyword evidence="1" id="KW-0472">Membrane</keyword>
<dbReference type="AlphaFoldDB" id="A0A367RP46"/>
<organism evidence="2 3">
    <name type="scientific">Nostoc punctiforme NIES-2108</name>
    <dbReference type="NCBI Taxonomy" id="1356359"/>
    <lineage>
        <taxon>Bacteria</taxon>
        <taxon>Bacillati</taxon>
        <taxon>Cyanobacteriota</taxon>
        <taxon>Cyanophyceae</taxon>
        <taxon>Nostocales</taxon>
        <taxon>Nostocaceae</taxon>
        <taxon>Nostoc</taxon>
    </lineage>
</organism>
<sequence>MQQKRRDKGQQPKKHPFPFRFTFTFSRSYTALLPSIFIFIDMLIFKPKQLNWAMFFLLGFGYFSVMSHLEINYFLKNLIAIAPIQVAAIIYVTYRRWKCQPPVGEFKIQNLKFKIQNPTDKSGNLEP</sequence>
<gene>
    <name evidence="2" type="ORF">A6769_13270</name>
</gene>
<reference evidence="2 3" key="1">
    <citation type="submission" date="2016-04" db="EMBL/GenBank/DDBJ databases">
        <authorList>
            <person name="Evans L.H."/>
            <person name="Alamgir A."/>
            <person name="Owens N."/>
            <person name="Weber N.D."/>
            <person name="Virtaneva K."/>
            <person name="Barbian K."/>
            <person name="Babar A."/>
            <person name="Rosenke K."/>
        </authorList>
    </citation>
    <scope>NUCLEOTIDE SEQUENCE [LARGE SCALE GENOMIC DNA]</scope>
    <source>
        <strain evidence="2">NIES-2108</strain>
    </source>
</reference>